<dbReference type="AlphaFoldDB" id="A0A6J6GV63"/>
<proteinExistence type="predicted"/>
<evidence type="ECO:0000256" key="2">
    <source>
        <dbReference type="SAM" id="Phobius"/>
    </source>
</evidence>
<keyword evidence="2" id="KW-0472">Membrane</keyword>
<organism evidence="3">
    <name type="scientific">freshwater metagenome</name>
    <dbReference type="NCBI Taxonomy" id="449393"/>
    <lineage>
        <taxon>unclassified sequences</taxon>
        <taxon>metagenomes</taxon>
        <taxon>ecological metagenomes</taxon>
    </lineage>
</organism>
<keyword evidence="2" id="KW-0812">Transmembrane</keyword>
<evidence type="ECO:0000313" key="3">
    <source>
        <dbReference type="EMBL" id="CAB4602835.1"/>
    </source>
</evidence>
<evidence type="ECO:0000256" key="1">
    <source>
        <dbReference type="SAM" id="MobiDB-lite"/>
    </source>
</evidence>
<feature type="transmembrane region" description="Helical" evidence="2">
    <location>
        <begin position="20"/>
        <end position="41"/>
    </location>
</feature>
<protein>
    <submittedName>
        <fullName evidence="3">Unannotated protein</fullName>
    </submittedName>
</protein>
<gene>
    <name evidence="3" type="ORF">UFOPK1493_04444</name>
</gene>
<keyword evidence="2" id="KW-1133">Transmembrane helix</keyword>
<feature type="region of interest" description="Disordered" evidence="1">
    <location>
        <begin position="54"/>
        <end position="80"/>
    </location>
</feature>
<sequence length="80" mass="8904">MYLVTMGWVNRRSFDSVLLVMPLYLLFISLVIVLLGVWTYARMAGADRELGLSRRSRGPLLPAGFRATIDPAAGPWPRPG</sequence>
<reference evidence="3" key="1">
    <citation type="submission" date="2020-05" db="EMBL/GenBank/DDBJ databases">
        <authorList>
            <person name="Chiriac C."/>
            <person name="Salcher M."/>
            <person name="Ghai R."/>
            <person name="Kavagutti S V."/>
        </authorList>
    </citation>
    <scope>NUCLEOTIDE SEQUENCE</scope>
</reference>
<name>A0A6J6GV63_9ZZZZ</name>
<dbReference type="EMBL" id="CAEZSR010000354">
    <property type="protein sequence ID" value="CAB4602835.1"/>
    <property type="molecule type" value="Genomic_DNA"/>
</dbReference>
<accession>A0A6J6GV63</accession>